<sequence length="253" mass="27258">MDQGFVKAEINDNGLAVITFGHPAHNSLPSGLLNELSKQIHAAGKHRNTRLILLQSSGDRTFCAGASFDELLAITDEGAGTAFFSGFADVINAIRISPKLVIGRTQGKAVGGGVGLMAACDYCFATKQAAVKLSEVSLNIGPFVIAPALERKIGISAFTQLSLNPTRFFDPQWALQVGLIHSIQPTIPEMDRAIQQFCEPLLTKNLEALVALKQTLWQGTAHWEQLLYEQAAISGRLALSAETKQLLTEFKGN</sequence>
<organism evidence="2 3">
    <name type="scientific">Parapedobacter indicus</name>
    <dbReference type="NCBI Taxonomy" id="1477437"/>
    <lineage>
        <taxon>Bacteria</taxon>
        <taxon>Pseudomonadati</taxon>
        <taxon>Bacteroidota</taxon>
        <taxon>Sphingobacteriia</taxon>
        <taxon>Sphingobacteriales</taxon>
        <taxon>Sphingobacteriaceae</taxon>
        <taxon>Parapedobacter</taxon>
    </lineage>
</organism>
<dbReference type="InterPro" id="IPR051683">
    <property type="entry name" value="Enoyl-CoA_Hydratase/Isomerase"/>
</dbReference>
<dbReference type="CDD" id="cd06558">
    <property type="entry name" value="crotonase-like"/>
    <property type="match status" value="1"/>
</dbReference>
<evidence type="ECO:0000256" key="1">
    <source>
        <dbReference type="ARBA" id="ARBA00005254"/>
    </source>
</evidence>
<dbReference type="AlphaFoldDB" id="A0A1I3IF45"/>
<name>A0A1I3IF45_9SPHI</name>
<dbReference type="PANTHER" id="PTHR42964">
    <property type="entry name" value="ENOYL-COA HYDRATASE"/>
    <property type="match status" value="1"/>
</dbReference>
<proteinExistence type="inferred from homology"/>
<accession>A0A1I3IF45</accession>
<evidence type="ECO:0000313" key="3">
    <source>
        <dbReference type="Proteomes" id="UP000198670"/>
    </source>
</evidence>
<dbReference type="InterPro" id="IPR001753">
    <property type="entry name" value="Enoyl-CoA_hydra/iso"/>
</dbReference>
<comment type="similarity">
    <text evidence="1">Belongs to the enoyl-CoA hydratase/isomerase family.</text>
</comment>
<dbReference type="STRING" id="1477437.SAMN05444682_10461"/>
<dbReference type="Pfam" id="PF00378">
    <property type="entry name" value="ECH_1"/>
    <property type="match status" value="1"/>
</dbReference>
<protein>
    <submittedName>
        <fullName evidence="2">Methylglutaconyl-CoA hydratase</fullName>
    </submittedName>
</protein>
<gene>
    <name evidence="2" type="ORF">SAMN05444682_10461</name>
</gene>
<reference evidence="2 3" key="1">
    <citation type="submission" date="2016-10" db="EMBL/GenBank/DDBJ databases">
        <authorList>
            <person name="de Groot N.N."/>
        </authorList>
    </citation>
    <scope>NUCLEOTIDE SEQUENCE [LARGE SCALE GENOMIC DNA]</scope>
    <source>
        <strain evidence="2 3">RK1</strain>
    </source>
</reference>
<dbReference type="EMBL" id="FOQO01000004">
    <property type="protein sequence ID" value="SFI46447.1"/>
    <property type="molecule type" value="Genomic_DNA"/>
</dbReference>
<dbReference type="SUPFAM" id="SSF52096">
    <property type="entry name" value="ClpP/crotonase"/>
    <property type="match status" value="1"/>
</dbReference>
<dbReference type="PANTHER" id="PTHR42964:SF1">
    <property type="entry name" value="POLYKETIDE BIOSYNTHESIS ENOYL-COA HYDRATASE PKSH-RELATED"/>
    <property type="match status" value="1"/>
</dbReference>
<dbReference type="Proteomes" id="UP000198670">
    <property type="component" value="Unassembled WGS sequence"/>
</dbReference>
<keyword evidence="3" id="KW-1185">Reference proteome</keyword>
<dbReference type="InterPro" id="IPR029045">
    <property type="entry name" value="ClpP/crotonase-like_dom_sf"/>
</dbReference>
<evidence type="ECO:0000313" key="2">
    <source>
        <dbReference type="EMBL" id="SFI46447.1"/>
    </source>
</evidence>
<dbReference type="Gene3D" id="3.90.226.10">
    <property type="entry name" value="2-enoyl-CoA Hydratase, Chain A, domain 1"/>
    <property type="match status" value="1"/>
</dbReference>
<dbReference type="GO" id="GO:0003824">
    <property type="term" value="F:catalytic activity"/>
    <property type="evidence" value="ECO:0007669"/>
    <property type="project" value="UniProtKB-ARBA"/>
</dbReference>
<dbReference type="RefSeq" id="WP_090626337.1">
    <property type="nucleotide sequence ID" value="NZ_FOQO01000004.1"/>
</dbReference>
<dbReference type="OrthoDB" id="9775794at2"/>